<dbReference type="InterPro" id="IPR003961">
    <property type="entry name" value="FN3_dom"/>
</dbReference>
<dbReference type="Proteomes" id="UP000321533">
    <property type="component" value="Chromosome"/>
</dbReference>
<dbReference type="PANTHER" id="PTHR45632:SF3">
    <property type="entry name" value="KELCH-LIKE PROTEIN 32"/>
    <property type="match status" value="1"/>
</dbReference>
<evidence type="ECO:0000256" key="1">
    <source>
        <dbReference type="ARBA" id="ARBA00022441"/>
    </source>
</evidence>
<keyword evidence="2" id="KW-0677">Repeat</keyword>
<protein>
    <submittedName>
        <fullName evidence="4">T9SS type A sorting domain-containing protein</fullName>
    </submittedName>
</protein>
<organism evidence="4 5">
    <name type="scientific">Panacibacter ginsenosidivorans</name>
    <dbReference type="NCBI Taxonomy" id="1813871"/>
    <lineage>
        <taxon>Bacteria</taxon>
        <taxon>Pseudomonadati</taxon>
        <taxon>Bacteroidota</taxon>
        <taxon>Chitinophagia</taxon>
        <taxon>Chitinophagales</taxon>
        <taxon>Chitinophagaceae</taxon>
        <taxon>Panacibacter</taxon>
    </lineage>
</organism>
<evidence type="ECO:0000313" key="5">
    <source>
        <dbReference type="Proteomes" id="UP000321533"/>
    </source>
</evidence>
<dbReference type="InterPro" id="IPR013783">
    <property type="entry name" value="Ig-like_fold"/>
</dbReference>
<dbReference type="Gene3D" id="2.120.10.80">
    <property type="entry name" value="Kelch-type beta propeller"/>
    <property type="match status" value="2"/>
</dbReference>
<sequence>MKEVFLTHCFFAMFAIAHAQQENSWVKKADFGGNARQDASGFSIGNKGYIGLGYDATTNYKDFWEYDPVTNIWSQKADFGGIERDGQVGFSIGSKGYIGTGQRVDVTEKYFQDFWEYDPVTNNWTQKADFGGAARRGAVGFSINNKGYIGTGITTYEYPYTFYKDFWEFDPLTNSWLRRSDFAGVERSYAAAFSIGGRGYIGTGVNFNGEGPTNDFWAYDPFTNIWTHMADFVGTNKRSAVAFSIYNKGYVGPGSGGYPVGDSTLWEYDPITDTWVQKADYPGVGRYGTAAFSVEGKAYIGMGVNFIGEMPTNDFWEYSPGITSCPLLTGLRVQKVTDTAALLRWALPTETVSSFKIRYRAVGSTELTKRNVKGGSNYVVLCGLLPNTTYEWQIRSNCTEDTSAWVCGPNFTTASNIAVVSLTDALQAKTNTVQMLVSPNPSKGNFNIHIQLPSKEALTTLIVYNSLGEKVWQQSLGAVNGSVIKNIDLENKLTTGIYTLRIERNDIRLMQKVVVTK</sequence>
<dbReference type="Gene3D" id="2.60.40.10">
    <property type="entry name" value="Immunoglobulins"/>
    <property type="match status" value="1"/>
</dbReference>
<dbReference type="CDD" id="cd00063">
    <property type="entry name" value="FN3"/>
    <property type="match status" value="1"/>
</dbReference>
<reference evidence="4 5" key="1">
    <citation type="journal article" date="2016" name="Int. J. Syst. Evol. Microbiol.">
        <title>Panacibacter ginsenosidivorans gen. nov., sp. nov., with ginsenoside converting activity isolated from soil of a ginseng field.</title>
        <authorList>
            <person name="Siddiqi M.Z."/>
            <person name="Muhammad Shafi S."/>
            <person name="Choi K.D."/>
            <person name="Im W.T."/>
        </authorList>
    </citation>
    <scope>NUCLEOTIDE SEQUENCE [LARGE SCALE GENOMIC DNA]</scope>
    <source>
        <strain evidence="4 5">Gsoil1550</strain>
    </source>
</reference>
<evidence type="ECO:0000259" key="3">
    <source>
        <dbReference type="PROSITE" id="PS50853"/>
    </source>
</evidence>
<dbReference type="SUPFAM" id="SSF117281">
    <property type="entry name" value="Kelch motif"/>
    <property type="match status" value="1"/>
</dbReference>
<dbReference type="InterPro" id="IPR026444">
    <property type="entry name" value="Secre_tail"/>
</dbReference>
<gene>
    <name evidence="4" type="ORF">FRZ67_06210</name>
</gene>
<dbReference type="KEGG" id="pgin:FRZ67_06210"/>
<dbReference type="EMBL" id="CP042435">
    <property type="protein sequence ID" value="QEC66908.1"/>
    <property type="molecule type" value="Genomic_DNA"/>
</dbReference>
<dbReference type="Pfam" id="PF00041">
    <property type="entry name" value="fn3"/>
    <property type="match status" value="1"/>
</dbReference>
<dbReference type="PROSITE" id="PS50853">
    <property type="entry name" value="FN3"/>
    <property type="match status" value="1"/>
</dbReference>
<dbReference type="AlphaFoldDB" id="A0A5B8V981"/>
<dbReference type="InterPro" id="IPR015915">
    <property type="entry name" value="Kelch-typ_b-propeller"/>
</dbReference>
<dbReference type="OrthoDB" id="103335at2"/>
<dbReference type="InterPro" id="IPR036116">
    <property type="entry name" value="FN3_sf"/>
</dbReference>
<dbReference type="PANTHER" id="PTHR45632">
    <property type="entry name" value="LD33804P"/>
    <property type="match status" value="1"/>
</dbReference>
<dbReference type="SUPFAM" id="SSF49265">
    <property type="entry name" value="Fibronectin type III"/>
    <property type="match status" value="1"/>
</dbReference>
<feature type="domain" description="Fibronectin type-III" evidence="3">
    <location>
        <begin position="327"/>
        <end position="416"/>
    </location>
</feature>
<dbReference type="NCBIfam" id="TIGR04183">
    <property type="entry name" value="Por_Secre_tail"/>
    <property type="match status" value="1"/>
</dbReference>
<name>A0A5B8V981_9BACT</name>
<keyword evidence="5" id="KW-1185">Reference proteome</keyword>
<accession>A0A5B8V981</accession>
<proteinExistence type="predicted"/>
<evidence type="ECO:0000313" key="4">
    <source>
        <dbReference type="EMBL" id="QEC66908.1"/>
    </source>
</evidence>
<keyword evidence="1" id="KW-0880">Kelch repeat</keyword>
<evidence type="ECO:0000256" key="2">
    <source>
        <dbReference type="ARBA" id="ARBA00022737"/>
    </source>
</evidence>
<dbReference type="Pfam" id="PF18962">
    <property type="entry name" value="Por_Secre_tail"/>
    <property type="match status" value="1"/>
</dbReference>
<dbReference type="RefSeq" id="WP_147188708.1">
    <property type="nucleotide sequence ID" value="NZ_CP042435.1"/>
</dbReference>